<sequence length="357" mass="40524">MTSLLRSRCHSLLIKRCFATSPSPPILIPQPDELVAWSRVHPNRRKIPYISTFLPEKLQVSDYIDWVGRETGITHTETSYRSPQTHLGARSSVRLNYASLLKEAAVKNTSPSRQRHAAFPPEAKGFLYLHVPDPALSLPRCASALRFRSVPHLPAVGDVYEAFQRGTDLIQPNGFPWSLSTLLIAGRSSLAFFRHQLLQDSIYTEEELEEFKKIYQKSKIDRRSHLIYSLDDHFPVRFDSTRFTICAIAGKNPGVSIFLNVFTDLRQQHPRLQVYSGGGHARFELSPNSRPQHPQLVVRVMKITEPVKCLIPDYDGYVNPPREGELVTRGLPGQTPEPWTVDIDPRKSTHSSMLDLL</sequence>
<evidence type="ECO:0000313" key="2">
    <source>
        <dbReference type="Proteomes" id="UP000308600"/>
    </source>
</evidence>
<gene>
    <name evidence="1" type="ORF">BDN72DRAFT_842430</name>
</gene>
<proteinExistence type="predicted"/>
<name>A0ACD3ARK2_9AGAR</name>
<reference evidence="1 2" key="1">
    <citation type="journal article" date="2019" name="Nat. Ecol. Evol.">
        <title>Megaphylogeny resolves global patterns of mushroom evolution.</title>
        <authorList>
            <person name="Varga T."/>
            <person name="Krizsan K."/>
            <person name="Foldi C."/>
            <person name="Dima B."/>
            <person name="Sanchez-Garcia M."/>
            <person name="Sanchez-Ramirez S."/>
            <person name="Szollosi G.J."/>
            <person name="Szarkandi J.G."/>
            <person name="Papp V."/>
            <person name="Albert L."/>
            <person name="Andreopoulos W."/>
            <person name="Angelini C."/>
            <person name="Antonin V."/>
            <person name="Barry K.W."/>
            <person name="Bougher N.L."/>
            <person name="Buchanan P."/>
            <person name="Buyck B."/>
            <person name="Bense V."/>
            <person name="Catcheside P."/>
            <person name="Chovatia M."/>
            <person name="Cooper J."/>
            <person name="Damon W."/>
            <person name="Desjardin D."/>
            <person name="Finy P."/>
            <person name="Geml J."/>
            <person name="Haridas S."/>
            <person name="Hughes K."/>
            <person name="Justo A."/>
            <person name="Karasinski D."/>
            <person name="Kautmanova I."/>
            <person name="Kiss B."/>
            <person name="Kocsube S."/>
            <person name="Kotiranta H."/>
            <person name="LaButti K.M."/>
            <person name="Lechner B.E."/>
            <person name="Liimatainen K."/>
            <person name="Lipzen A."/>
            <person name="Lukacs Z."/>
            <person name="Mihaltcheva S."/>
            <person name="Morgado L.N."/>
            <person name="Niskanen T."/>
            <person name="Noordeloos M.E."/>
            <person name="Ohm R.A."/>
            <person name="Ortiz-Santana B."/>
            <person name="Ovrebo C."/>
            <person name="Racz N."/>
            <person name="Riley R."/>
            <person name="Savchenko A."/>
            <person name="Shiryaev A."/>
            <person name="Soop K."/>
            <person name="Spirin V."/>
            <person name="Szebenyi C."/>
            <person name="Tomsovsky M."/>
            <person name="Tulloss R.E."/>
            <person name="Uehling J."/>
            <person name="Grigoriev I.V."/>
            <person name="Vagvolgyi C."/>
            <person name="Papp T."/>
            <person name="Martin F.M."/>
            <person name="Miettinen O."/>
            <person name="Hibbett D.S."/>
            <person name="Nagy L.G."/>
        </authorList>
    </citation>
    <scope>NUCLEOTIDE SEQUENCE [LARGE SCALE GENOMIC DNA]</scope>
    <source>
        <strain evidence="1 2">NL-1719</strain>
    </source>
</reference>
<protein>
    <submittedName>
        <fullName evidence="1">Uncharacterized protein</fullName>
    </submittedName>
</protein>
<dbReference type="EMBL" id="ML208363">
    <property type="protein sequence ID" value="TFK67936.1"/>
    <property type="molecule type" value="Genomic_DNA"/>
</dbReference>
<organism evidence="1 2">
    <name type="scientific">Pluteus cervinus</name>
    <dbReference type="NCBI Taxonomy" id="181527"/>
    <lineage>
        <taxon>Eukaryota</taxon>
        <taxon>Fungi</taxon>
        <taxon>Dikarya</taxon>
        <taxon>Basidiomycota</taxon>
        <taxon>Agaricomycotina</taxon>
        <taxon>Agaricomycetes</taxon>
        <taxon>Agaricomycetidae</taxon>
        <taxon>Agaricales</taxon>
        <taxon>Pluteineae</taxon>
        <taxon>Pluteaceae</taxon>
        <taxon>Pluteus</taxon>
    </lineage>
</organism>
<dbReference type="Proteomes" id="UP000308600">
    <property type="component" value="Unassembled WGS sequence"/>
</dbReference>
<keyword evidence="2" id="KW-1185">Reference proteome</keyword>
<accession>A0ACD3ARK2</accession>
<evidence type="ECO:0000313" key="1">
    <source>
        <dbReference type="EMBL" id="TFK67936.1"/>
    </source>
</evidence>